<dbReference type="Proteomes" id="UP000266723">
    <property type="component" value="Unassembled WGS sequence"/>
</dbReference>
<feature type="compositionally biased region" description="Polar residues" evidence="2">
    <location>
        <begin position="78"/>
        <end position="87"/>
    </location>
</feature>
<evidence type="ECO:0000256" key="1">
    <source>
        <dbReference type="SAM" id="Coils"/>
    </source>
</evidence>
<dbReference type="EMBL" id="QGKV02001507">
    <property type="protein sequence ID" value="KAF3534610.1"/>
    <property type="molecule type" value="Genomic_DNA"/>
</dbReference>
<accession>A0ABQ7BRD2</accession>
<keyword evidence="1" id="KW-0175">Coiled coil</keyword>
<gene>
    <name evidence="3" type="ORF">DY000_02040128</name>
</gene>
<evidence type="ECO:0000256" key="2">
    <source>
        <dbReference type="SAM" id="MobiDB-lite"/>
    </source>
</evidence>
<feature type="region of interest" description="Disordered" evidence="2">
    <location>
        <begin position="12"/>
        <end position="32"/>
    </location>
</feature>
<feature type="region of interest" description="Disordered" evidence="2">
    <location>
        <begin position="55"/>
        <end position="142"/>
    </location>
</feature>
<sequence>MKALPDLSALIGSLLGGSSSNEPTAVSTETTLEETLIVNSPLATDVYLSREDLATEYVEPSKTKKKEKKRSSPDPSPVTTQEGSSEAVTRAQLDEPPKKKKKKKMMKKKSIEEWIKPSEDRKRKKKRSVDQDALTASEQEEMNEVEIPRLTTTRIPQVAPRAAESGGPAPWKPRVEFPDHVEFKYDGNKPLAYAPEECAELIRQIWGGAKDMPSVKDMIFKEDYVDAARTKVLVRVLAVKERDRLLAGKTAQKERFMGKFGELKNKFKSSREKVKELKPEKTALEEEKAALEEEKRTASLRNVWCCIGWEMDQLEQKRQKRVQFGDFRAEQS</sequence>
<proteinExistence type="predicted"/>
<feature type="coiled-coil region" evidence="1">
    <location>
        <begin position="274"/>
        <end position="301"/>
    </location>
</feature>
<feature type="compositionally biased region" description="Polar residues" evidence="2">
    <location>
        <begin position="21"/>
        <end position="30"/>
    </location>
</feature>
<reference evidence="3 4" key="1">
    <citation type="journal article" date="2020" name="BMC Genomics">
        <title>Intraspecific diversification of the crop wild relative Brassica cretica Lam. using demographic model selection.</title>
        <authorList>
            <person name="Kioukis A."/>
            <person name="Michalopoulou V.A."/>
            <person name="Briers L."/>
            <person name="Pirintsos S."/>
            <person name="Studholme D.J."/>
            <person name="Pavlidis P."/>
            <person name="Sarris P.F."/>
        </authorList>
    </citation>
    <scope>NUCLEOTIDE SEQUENCE [LARGE SCALE GENOMIC DNA]</scope>
    <source>
        <strain evidence="4">cv. PFS-1207/04</strain>
    </source>
</reference>
<evidence type="ECO:0000313" key="4">
    <source>
        <dbReference type="Proteomes" id="UP000266723"/>
    </source>
</evidence>
<comment type="caution">
    <text evidence="3">The sequence shown here is derived from an EMBL/GenBank/DDBJ whole genome shotgun (WGS) entry which is preliminary data.</text>
</comment>
<feature type="compositionally biased region" description="Basic residues" evidence="2">
    <location>
        <begin position="98"/>
        <end position="108"/>
    </location>
</feature>
<organism evidence="3 4">
    <name type="scientific">Brassica cretica</name>
    <name type="common">Mustard</name>
    <dbReference type="NCBI Taxonomy" id="69181"/>
    <lineage>
        <taxon>Eukaryota</taxon>
        <taxon>Viridiplantae</taxon>
        <taxon>Streptophyta</taxon>
        <taxon>Embryophyta</taxon>
        <taxon>Tracheophyta</taxon>
        <taxon>Spermatophyta</taxon>
        <taxon>Magnoliopsida</taxon>
        <taxon>eudicotyledons</taxon>
        <taxon>Gunneridae</taxon>
        <taxon>Pentapetalae</taxon>
        <taxon>rosids</taxon>
        <taxon>malvids</taxon>
        <taxon>Brassicales</taxon>
        <taxon>Brassicaceae</taxon>
        <taxon>Brassiceae</taxon>
        <taxon>Brassica</taxon>
    </lineage>
</organism>
<evidence type="ECO:0000313" key="3">
    <source>
        <dbReference type="EMBL" id="KAF3534610.1"/>
    </source>
</evidence>
<name>A0ABQ7BRD2_BRACR</name>
<protein>
    <submittedName>
        <fullName evidence="3">Uncharacterized protein</fullName>
    </submittedName>
</protein>
<keyword evidence="4" id="KW-1185">Reference proteome</keyword>
<feature type="compositionally biased region" description="Basic and acidic residues" evidence="2">
    <location>
        <begin position="109"/>
        <end position="121"/>
    </location>
</feature>